<accession>A0A2M6W5C7</accession>
<evidence type="ECO:0000256" key="3">
    <source>
        <dbReference type="ARBA" id="ARBA00022960"/>
    </source>
</evidence>
<keyword evidence="3" id="KW-0133">Cell shape</keyword>
<sequence>MKKVTNFLIFLTVLSCSECLVSFNEESTVKKTKQFQAIANSGRMSLKMENIVDEITVLQAEFNQNVSSLKIDEPDYLSAVFHFINDKMNETSRAQELQYFVFVDRNENRQNIMVGFFKTDGTISVIGWDKVSTGNPMRAKHYITPTGIFENSVKHMSYRAQGTRNSKGWMGLGVKNSRVWDFGWQKSIKKGFPFDIRMMMHATDPNFGEPRLGKRDSKGCIRVSAKMNNFLDLYGIIDSDYEDHPKQGKRIFRKDRKIVSFSGRYLIIGDFE</sequence>
<evidence type="ECO:0000256" key="1">
    <source>
        <dbReference type="ARBA" id="ARBA00004752"/>
    </source>
</evidence>
<dbReference type="InterPro" id="IPR005490">
    <property type="entry name" value="LD_TPept_cat_dom"/>
</dbReference>
<dbReference type="UniPathway" id="UPA00219"/>
<keyword evidence="4" id="KW-0573">Peptidoglycan synthesis</keyword>
<dbReference type="GO" id="GO:0008360">
    <property type="term" value="P:regulation of cell shape"/>
    <property type="evidence" value="ECO:0007669"/>
    <property type="project" value="UniProtKB-KW"/>
</dbReference>
<organism evidence="7 8">
    <name type="scientific">Candidatus Magasanikbacteria bacterium CG10_big_fil_rev_8_21_14_0_10_36_32</name>
    <dbReference type="NCBI Taxonomy" id="1974646"/>
    <lineage>
        <taxon>Bacteria</taxon>
        <taxon>Candidatus Magasanikiibacteriota</taxon>
    </lineage>
</organism>
<dbReference type="EMBL" id="PFBV01000006">
    <property type="protein sequence ID" value="PIT87994.1"/>
    <property type="molecule type" value="Genomic_DNA"/>
</dbReference>
<dbReference type="CDD" id="cd16913">
    <property type="entry name" value="YkuD_like"/>
    <property type="match status" value="1"/>
</dbReference>
<dbReference type="GO" id="GO:0009252">
    <property type="term" value="P:peptidoglycan biosynthetic process"/>
    <property type="evidence" value="ECO:0007669"/>
    <property type="project" value="UniProtKB-UniPathway"/>
</dbReference>
<comment type="pathway">
    <text evidence="1">Cell wall biogenesis; peptidoglycan biosynthesis.</text>
</comment>
<evidence type="ECO:0000256" key="2">
    <source>
        <dbReference type="ARBA" id="ARBA00022679"/>
    </source>
</evidence>
<evidence type="ECO:0000313" key="8">
    <source>
        <dbReference type="Proteomes" id="UP000231426"/>
    </source>
</evidence>
<evidence type="ECO:0000259" key="6">
    <source>
        <dbReference type="Pfam" id="PF03734"/>
    </source>
</evidence>
<proteinExistence type="predicted"/>
<evidence type="ECO:0000256" key="5">
    <source>
        <dbReference type="ARBA" id="ARBA00023316"/>
    </source>
</evidence>
<comment type="caution">
    <text evidence="7">The sequence shown here is derived from an EMBL/GenBank/DDBJ whole genome shotgun (WGS) entry which is preliminary data.</text>
</comment>
<evidence type="ECO:0000256" key="4">
    <source>
        <dbReference type="ARBA" id="ARBA00022984"/>
    </source>
</evidence>
<feature type="domain" description="L,D-TPase catalytic" evidence="6">
    <location>
        <begin position="99"/>
        <end position="230"/>
    </location>
</feature>
<dbReference type="Gene3D" id="2.40.440.10">
    <property type="entry name" value="L,D-transpeptidase catalytic domain-like"/>
    <property type="match status" value="1"/>
</dbReference>
<dbReference type="InterPro" id="IPR038063">
    <property type="entry name" value="Transpep_catalytic_dom"/>
</dbReference>
<evidence type="ECO:0000313" key="7">
    <source>
        <dbReference type="EMBL" id="PIT87994.1"/>
    </source>
</evidence>
<dbReference type="PROSITE" id="PS51257">
    <property type="entry name" value="PROKAR_LIPOPROTEIN"/>
    <property type="match status" value="1"/>
</dbReference>
<dbReference type="Proteomes" id="UP000231426">
    <property type="component" value="Unassembled WGS sequence"/>
</dbReference>
<dbReference type="Pfam" id="PF03734">
    <property type="entry name" value="YkuD"/>
    <property type="match status" value="1"/>
</dbReference>
<dbReference type="GO" id="GO:0071555">
    <property type="term" value="P:cell wall organization"/>
    <property type="evidence" value="ECO:0007669"/>
    <property type="project" value="UniProtKB-KW"/>
</dbReference>
<keyword evidence="5" id="KW-0961">Cell wall biogenesis/degradation</keyword>
<keyword evidence="2" id="KW-0808">Transferase</keyword>
<name>A0A2M6W5C7_9BACT</name>
<protein>
    <recommendedName>
        <fullName evidence="6">L,D-TPase catalytic domain-containing protein</fullName>
    </recommendedName>
</protein>
<dbReference type="GO" id="GO:0016740">
    <property type="term" value="F:transferase activity"/>
    <property type="evidence" value="ECO:0007669"/>
    <property type="project" value="UniProtKB-KW"/>
</dbReference>
<reference evidence="8" key="1">
    <citation type="submission" date="2017-09" db="EMBL/GenBank/DDBJ databases">
        <title>Depth-based differentiation of microbial function through sediment-hosted aquifers and enrichment of novel symbionts in the deep terrestrial subsurface.</title>
        <authorList>
            <person name="Probst A.J."/>
            <person name="Ladd B."/>
            <person name="Jarett J.K."/>
            <person name="Geller-Mcgrath D.E."/>
            <person name="Sieber C.M.K."/>
            <person name="Emerson J.B."/>
            <person name="Anantharaman K."/>
            <person name="Thomas B.C."/>
            <person name="Malmstrom R."/>
            <person name="Stieglmeier M."/>
            <person name="Klingl A."/>
            <person name="Woyke T."/>
            <person name="Ryan C.M."/>
            <person name="Banfield J.F."/>
        </authorList>
    </citation>
    <scope>NUCLEOTIDE SEQUENCE [LARGE SCALE GENOMIC DNA]</scope>
</reference>
<dbReference type="AlphaFoldDB" id="A0A2M6W5C7"/>
<gene>
    <name evidence="7" type="ORF">COU29_04265</name>
</gene>